<dbReference type="GO" id="GO:0005770">
    <property type="term" value="C:late endosome"/>
    <property type="evidence" value="ECO:0000318"/>
    <property type="project" value="GO_Central"/>
</dbReference>
<protein>
    <recommendedName>
        <fullName evidence="10">Autophagy-related protein 16 domain-containing protein</fullName>
    </recommendedName>
</protein>
<dbReference type="HOGENOM" id="CLU_1290902_0_0_1"/>
<keyword evidence="6" id="KW-0175">Coiled coil</keyword>
<accession>D8QXR1</accession>
<dbReference type="eggNOG" id="ENOG502QT7U">
    <property type="taxonomic scope" value="Eukaryota"/>
</dbReference>
<dbReference type="InterPro" id="IPR029399">
    <property type="entry name" value="TMEM192"/>
</dbReference>
<evidence type="ECO:0008006" key="10">
    <source>
        <dbReference type="Google" id="ProtNLM"/>
    </source>
</evidence>
<evidence type="ECO:0000256" key="1">
    <source>
        <dbReference type="ARBA" id="ARBA00004141"/>
    </source>
</evidence>
<dbReference type="AlphaFoldDB" id="D8QXR1"/>
<reference evidence="8 9" key="1">
    <citation type="journal article" date="2011" name="Science">
        <title>The Selaginella genome identifies genetic changes associated with the evolution of vascular plants.</title>
        <authorList>
            <person name="Banks J.A."/>
            <person name="Nishiyama T."/>
            <person name="Hasebe M."/>
            <person name="Bowman J.L."/>
            <person name="Gribskov M."/>
            <person name="dePamphilis C."/>
            <person name="Albert V.A."/>
            <person name="Aono N."/>
            <person name="Aoyama T."/>
            <person name="Ambrose B.A."/>
            <person name="Ashton N.W."/>
            <person name="Axtell M.J."/>
            <person name="Barker E."/>
            <person name="Barker M.S."/>
            <person name="Bennetzen J.L."/>
            <person name="Bonawitz N.D."/>
            <person name="Chapple C."/>
            <person name="Cheng C."/>
            <person name="Correa L.G."/>
            <person name="Dacre M."/>
            <person name="DeBarry J."/>
            <person name="Dreyer I."/>
            <person name="Elias M."/>
            <person name="Engstrom E.M."/>
            <person name="Estelle M."/>
            <person name="Feng L."/>
            <person name="Finet C."/>
            <person name="Floyd S.K."/>
            <person name="Frommer W.B."/>
            <person name="Fujita T."/>
            <person name="Gramzow L."/>
            <person name="Gutensohn M."/>
            <person name="Harholt J."/>
            <person name="Hattori M."/>
            <person name="Heyl A."/>
            <person name="Hirai T."/>
            <person name="Hiwatashi Y."/>
            <person name="Ishikawa M."/>
            <person name="Iwata M."/>
            <person name="Karol K.G."/>
            <person name="Koehler B."/>
            <person name="Kolukisaoglu U."/>
            <person name="Kubo M."/>
            <person name="Kurata T."/>
            <person name="Lalonde S."/>
            <person name="Li K."/>
            <person name="Li Y."/>
            <person name="Litt A."/>
            <person name="Lyons E."/>
            <person name="Manning G."/>
            <person name="Maruyama T."/>
            <person name="Michael T.P."/>
            <person name="Mikami K."/>
            <person name="Miyazaki S."/>
            <person name="Morinaga S."/>
            <person name="Murata T."/>
            <person name="Mueller-Roeber B."/>
            <person name="Nelson D.R."/>
            <person name="Obara M."/>
            <person name="Oguri Y."/>
            <person name="Olmstead R.G."/>
            <person name="Onodera N."/>
            <person name="Petersen B.L."/>
            <person name="Pils B."/>
            <person name="Prigge M."/>
            <person name="Rensing S.A."/>
            <person name="Riano-Pachon D.M."/>
            <person name="Roberts A.W."/>
            <person name="Sato Y."/>
            <person name="Scheller H.V."/>
            <person name="Schulz B."/>
            <person name="Schulz C."/>
            <person name="Shakirov E.V."/>
            <person name="Shibagaki N."/>
            <person name="Shinohara N."/>
            <person name="Shippen D.E."/>
            <person name="Soerensen I."/>
            <person name="Sotooka R."/>
            <person name="Sugimoto N."/>
            <person name="Sugita M."/>
            <person name="Sumikawa N."/>
            <person name="Tanurdzic M."/>
            <person name="Theissen G."/>
            <person name="Ulvskov P."/>
            <person name="Wakazuki S."/>
            <person name="Weng J.K."/>
            <person name="Willats W.W."/>
            <person name="Wipf D."/>
            <person name="Wolf P.G."/>
            <person name="Yang L."/>
            <person name="Zimmer A.D."/>
            <person name="Zhu Q."/>
            <person name="Mitros T."/>
            <person name="Hellsten U."/>
            <person name="Loque D."/>
            <person name="Otillar R."/>
            <person name="Salamov A."/>
            <person name="Schmutz J."/>
            <person name="Shapiro H."/>
            <person name="Lindquist E."/>
            <person name="Lucas S."/>
            <person name="Rokhsar D."/>
            <person name="Grigoriev I.V."/>
        </authorList>
    </citation>
    <scope>NUCLEOTIDE SEQUENCE [LARGE SCALE GENOMIC DNA]</scope>
</reference>
<dbReference type="EMBL" id="GL377568">
    <property type="protein sequence ID" value="EFJ35084.1"/>
    <property type="molecule type" value="Genomic_DNA"/>
</dbReference>
<dbReference type="KEGG" id="smo:SELMODRAFT_80208"/>
<evidence type="ECO:0000256" key="6">
    <source>
        <dbReference type="SAM" id="Coils"/>
    </source>
</evidence>
<dbReference type="PANTHER" id="PTHR31592">
    <property type="entry name" value="TRANSMEMBRANE PROTEIN 192"/>
    <property type="match status" value="1"/>
</dbReference>
<dbReference type="OMA" id="DCAASVY"/>
<evidence type="ECO:0000256" key="2">
    <source>
        <dbReference type="ARBA" id="ARBA00006314"/>
    </source>
</evidence>
<dbReference type="GO" id="GO:0005765">
    <property type="term" value="C:lysosomal membrane"/>
    <property type="evidence" value="ECO:0000318"/>
    <property type="project" value="GO_Central"/>
</dbReference>
<evidence type="ECO:0000256" key="7">
    <source>
        <dbReference type="SAM" id="Phobius"/>
    </source>
</evidence>
<sequence>LCLTHAARFILLMEILWAAALMGLYIWAVRTHHISDIQPDAMHLLYSALQSPTPLGDLRFFIWYIDGGSLTDQQATLLRYQQENLCFLSEEVLRLQEMLSKYECSQEDGTTPQVDVAHLLGAREQELRAVTAEVHQLQGEIRMARSFIAEKDSDIQRVKTLNDKYVEENERLRAMLDEWSARTAKLELALEAERLSNAELQKQKLVRSGTSESM</sequence>
<proteinExistence type="inferred from homology"/>
<dbReference type="FunCoup" id="D8QXR1">
    <property type="interactions" value="305"/>
</dbReference>
<evidence type="ECO:0000313" key="9">
    <source>
        <dbReference type="Proteomes" id="UP000001514"/>
    </source>
</evidence>
<keyword evidence="5 7" id="KW-0472">Membrane</keyword>
<gene>
    <name evidence="8" type="ORF">SELMODRAFT_80208</name>
</gene>
<feature type="coiled-coil region" evidence="6">
    <location>
        <begin position="155"/>
        <end position="203"/>
    </location>
</feature>
<feature type="non-terminal residue" evidence="8">
    <location>
        <position position="1"/>
    </location>
</feature>
<name>D8QXR1_SELML</name>
<dbReference type="InParanoid" id="D8QXR1"/>
<dbReference type="PANTHER" id="PTHR31592:SF1">
    <property type="entry name" value="TRANSMEMBRANE PROTEIN 192"/>
    <property type="match status" value="1"/>
</dbReference>
<evidence type="ECO:0000256" key="4">
    <source>
        <dbReference type="ARBA" id="ARBA00022989"/>
    </source>
</evidence>
<evidence type="ECO:0000313" key="8">
    <source>
        <dbReference type="EMBL" id="EFJ35084.1"/>
    </source>
</evidence>
<keyword evidence="4 7" id="KW-1133">Transmembrane helix</keyword>
<comment type="subcellular location">
    <subcellularLocation>
        <location evidence="1">Membrane</location>
        <topology evidence="1">Multi-pass membrane protein</topology>
    </subcellularLocation>
</comment>
<organism evidence="9">
    <name type="scientific">Selaginella moellendorffii</name>
    <name type="common">Spikemoss</name>
    <dbReference type="NCBI Taxonomy" id="88036"/>
    <lineage>
        <taxon>Eukaryota</taxon>
        <taxon>Viridiplantae</taxon>
        <taxon>Streptophyta</taxon>
        <taxon>Embryophyta</taxon>
        <taxon>Tracheophyta</taxon>
        <taxon>Lycopodiopsida</taxon>
        <taxon>Selaginellales</taxon>
        <taxon>Selaginellaceae</taxon>
        <taxon>Selaginella</taxon>
    </lineage>
</organism>
<comment type="similarity">
    <text evidence="2">Belongs to the TMEM192 family.</text>
</comment>
<keyword evidence="3 7" id="KW-0812">Transmembrane</keyword>
<dbReference type="Proteomes" id="UP000001514">
    <property type="component" value="Unassembled WGS sequence"/>
</dbReference>
<evidence type="ECO:0000256" key="5">
    <source>
        <dbReference type="ARBA" id="ARBA00023136"/>
    </source>
</evidence>
<feature type="transmembrane region" description="Helical" evidence="7">
    <location>
        <begin position="6"/>
        <end position="28"/>
    </location>
</feature>
<keyword evidence="9" id="KW-1185">Reference proteome</keyword>
<evidence type="ECO:0000256" key="3">
    <source>
        <dbReference type="ARBA" id="ARBA00022692"/>
    </source>
</evidence>